<dbReference type="AlphaFoldDB" id="A0ABD1ZBZ6"/>
<protein>
    <submittedName>
        <fullName evidence="2">Uncharacterized protein</fullName>
    </submittedName>
</protein>
<proteinExistence type="predicted"/>
<gene>
    <name evidence="2" type="ORF">R1flu_012515</name>
</gene>
<evidence type="ECO:0000313" key="2">
    <source>
        <dbReference type="EMBL" id="KAL2644928.1"/>
    </source>
</evidence>
<organism evidence="2 3">
    <name type="scientific">Riccia fluitans</name>
    <dbReference type="NCBI Taxonomy" id="41844"/>
    <lineage>
        <taxon>Eukaryota</taxon>
        <taxon>Viridiplantae</taxon>
        <taxon>Streptophyta</taxon>
        <taxon>Embryophyta</taxon>
        <taxon>Marchantiophyta</taxon>
        <taxon>Marchantiopsida</taxon>
        <taxon>Marchantiidae</taxon>
        <taxon>Marchantiales</taxon>
        <taxon>Ricciaceae</taxon>
        <taxon>Riccia</taxon>
    </lineage>
</organism>
<dbReference type="EMBL" id="JBHFFA010000002">
    <property type="protein sequence ID" value="KAL2644928.1"/>
    <property type="molecule type" value="Genomic_DNA"/>
</dbReference>
<dbReference type="Proteomes" id="UP001605036">
    <property type="component" value="Unassembled WGS sequence"/>
</dbReference>
<name>A0ABD1ZBZ6_9MARC</name>
<feature type="region of interest" description="Disordered" evidence="1">
    <location>
        <begin position="1"/>
        <end position="53"/>
    </location>
</feature>
<evidence type="ECO:0000256" key="1">
    <source>
        <dbReference type="SAM" id="MobiDB-lite"/>
    </source>
</evidence>
<keyword evidence="3" id="KW-1185">Reference proteome</keyword>
<accession>A0ABD1ZBZ6</accession>
<sequence>MDADHMRSKQGGGRKTTSWQTDYVKPESTERNRIRKPKLNGPGLAQGPWHARKQNHEGLTGIDDMAKMETIIHMNGLDSEEQKPER</sequence>
<evidence type="ECO:0000313" key="3">
    <source>
        <dbReference type="Proteomes" id="UP001605036"/>
    </source>
</evidence>
<reference evidence="2 3" key="1">
    <citation type="submission" date="2024-09" db="EMBL/GenBank/DDBJ databases">
        <title>Chromosome-scale assembly of Riccia fluitans.</title>
        <authorList>
            <person name="Paukszto L."/>
            <person name="Sawicki J."/>
            <person name="Karawczyk K."/>
            <person name="Piernik-Szablinska J."/>
            <person name="Szczecinska M."/>
            <person name="Mazdziarz M."/>
        </authorList>
    </citation>
    <scope>NUCLEOTIDE SEQUENCE [LARGE SCALE GENOMIC DNA]</scope>
    <source>
        <strain evidence="2">Rf_01</strain>
        <tissue evidence="2">Aerial parts of the thallus</tissue>
    </source>
</reference>
<comment type="caution">
    <text evidence="2">The sequence shown here is derived from an EMBL/GenBank/DDBJ whole genome shotgun (WGS) entry which is preliminary data.</text>
</comment>